<name>A0ABY6B7W9_9GAMM</name>
<keyword evidence="3" id="KW-1185">Reference proteome</keyword>
<keyword evidence="1" id="KW-0732">Signal</keyword>
<reference evidence="2" key="1">
    <citation type="submission" date="2022-09" db="EMBL/GenBank/DDBJ databases">
        <title>Tahibacter sp. nov., isolated from a fresh water.</title>
        <authorList>
            <person name="Baek J.H."/>
            <person name="Lee J.K."/>
            <person name="Kim J.M."/>
            <person name="Jeon C.O."/>
        </authorList>
    </citation>
    <scope>NUCLEOTIDE SEQUENCE</scope>
    <source>
        <strain evidence="2">W38</strain>
    </source>
</reference>
<sequence>MNRLSARLVVAAAFGFAPFALPAATTVEDRIFAGRFECVAGCRFHFLAEISGNDPAPWAAVLATWYGFNGFGFWAPLSAASQAYIASSPFALSAYMPAANRDMPSYGYDWDPENIPTLEAQLRSLADASAEQGRIVWNGMAEFDQGGGDWAQGRPPPSAALTREQNYVRYRDFYLHTLGMGGVLGRTPEQRGYVFAAVADFPWTAHWAYDWGADLVMGERIIDELSGIVPGMSFYRGAGTQHGKAWGFDFSTWRYWTDSPTEYDAQDRLTGGWSASWFERHLYLAYMGGADVVHMEPAEYFNPSGAPNPLGATVGEFAAFAIDRHPVRPRSHVPFALMIDPYSGFDPKFGEYLQGDGVWYGQLPYADSDHLIDNLLQLAYPGHERHGTLVPGGPQNVAEYRARLAAGEDPRPWEPMGTSRWGDVFDILTTTASTPALVRHRVLALATAQAMTPALRDRVRRFVAAGGVLVINAAQVAPDDASLSGVELTGVTAQSNNSVWLGDGTGFGEPTYRYAKVALQGAAVVARNAAGDPLITRYAIGSGEVYLVTPILFQDDARQQILGIVGKLFDVLAARYAPAAVEGPPALYQLNADDRHTTVALYNGAGSVWSGAVRFPRPTGAFRTVEWRSDASVPHQVDANTLLVPASVPPYGVRIYALERLP</sequence>
<evidence type="ECO:0008006" key="4">
    <source>
        <dbReference type="Google" id="ProtNLM"/>
    </source>
</evidence>
<dbReference type="RefSeq" id="WP_261692862.1">
    <property type="nucleotide sequence ID" value="NZ_CP104694.1"/>
</dbReference>
<dbReference type="Proteomes" id="UP001064632">
    <property type="component" value="Chromosome"/>
</dbReference>
<accession>A0ABY6B7W9</accession>
<feature type="chain" id="PRO_5045504460" description="Beta-galactosidase-like protein" evidence="1">
    <location>
        <begin position="24"/>
        <end position="662"/>
    </location>
</feature>
<protein>
    <recommendedName>
        <fullName evidence="4">Beta-galactosidase-like protein</fullName>
    </recommendedName>
</protein>
<dbReference type="EMBL" id="CP104694">
    <property type="protein sequence ID" value="UXI65867.1"/>
    <property type="molecule type" value="Genomic_DNA"/>
</dbReference>
<evidence type="ECO:0000313" key="2">
    <source>
        <dbReference type="EMBL" id="UXI65867.1"/>
    </source>
</evidence>
<dbReference type="Gene3D" id="3.40.50.880">
    <property type="match status" value="1"/>
</dbReference>
<evidence type="ECO:0000313" key="3">
    <source>
        <dbReference type="Proteomes" id="UP001064632"/>
    </source>
</evidence>
<organism evidence="2 3">
    <name type="scientific">Tahibacter amnicola</name>
    <dbReference type="NCBI Taxonomy" id="2976241"/>
    <lineage>
        <taxon>Bacteria</taxon>
        <taxon>Pseudomonadati</taxon>
        <taxon>Pseudomonadota</taxon>
        <taxon>Gammaproteobacteria</taxon>
        <taxon>Lysobacterales</taxon>
        <taxon>Rhodanobacteraceae</taxon>
        <taxon>Tahibacter</taxon>
    </lineage>
</organism>
<dbReference type="InterPro" id="IPR029062">
    <property type="entry name" value="Class_I_gatase-like"/>
</dbReference>
<evidence type="ECO:0000256" key="1">
    <source>
        <dbReference type="SAM" id="SignalP"/>
    </source>
</evidence>
<gene>
    <name evidence="2" type="ORF">N4264_13980</name>
</gene>
<feature type="signal peptide" evidence="1">
    <location>
        <begin position="1"/>
        <end position="23"/>
    </location>
</feature>
<proteinExistence type="predicted"/>